<sequence length="166" mass="19483">MSLVFLVYCIQISVNSFFFSIGLCRNPMKILIPTINDGALKITTRNQLFVCQNRVLKFKSGDLLKSMKTKHHHLTCTSLTLKRDIVVLYINHIAPGGLLQWRFEFMGTIWSRFLLLWWFWRTGQLAEHHFIDDCGSLCQTLREKYELWVSSRGYMQDWLSHCLCGC</sequence>
<proteinExistence type="predicted"/>
<dbReference type="Proteomes" id="UP000238479">
    <property type="component" value="Chromosome 6"/>
</dbReference>
<accession>A0A2P6PNE0</accession>
<dbReference type="EMBL" id="PDCK01000044">
    <property type="protein sequence ID" value="PRQ23449.1"/>
    <property type="molecule type" value="Genomic_DNA"/>
</dbReference>
<protein>
    <submittedName>
        <fullName evidence="1">Uncharacterized protein</fullName>
    </submittedName>
</protein>
<comment type="caution">
    <text evidence="1">The sequence shown here is derived from an EMBL/GenBank/DDBJ whole genome shotgun (WGS) entry which is preliminary data.</text>
</comment>
<gene>
    <name evidence="1" type="ORF">RchiOBHm_Chr6g0261461</name>
</gene>
<reference evidence="1 2" key="1">
    <citation type="journal article" date="2018" name="Nat. Genet.">
        <title>The Rosa genome provides new insights in the design of modern roses.</title>
        <authorList>
            <person name="Bendahmane M."/>
        </authorList>
    </citation>
    <scope>NUCLEOTIDE SEQUENCE [LARGE SCALE GENOMIC DNA]</scope>
    <source>
        <strain evidence="2">cv. Old Blush</strain>
    </source>
</reference>
<name>A0A2P6PNE0_ROSCH</name>
<evidence type="ECO:0000313" key="1">
    <source>
        <dbReference type="EMBL" id="PRQ23449.1"/>
    </source>
</evidence>
<keyword evidence="2" id="KW-1185">Reference proteome</keyword>
<dbReference type="Gramene" id="PRQ23449">
    <property type="protein sequence ID" value="PRQ23449"/>
    <property type="gene ID" value="RchiOBHm_Chr6g0261461"/>
</dbReference>
<dbReference type="AlphaFoldDB" id="A0A2P6PNE0"/>
<evidence type="ECO:0000313" key="2">
    <source>
        <dbReference type="Proteomes" id="UP000238479"/>
    </source>
</evidence>
<organism evidence="1 2">
    <name type="scientific">Rosa chinensis</name>
    <name type="common">China rose</name>
    <dbReference type="NCBI Taxonomy" id="74649"/>
    <lineage>
        <taxon>Eukaryota</taxon>
        <taxon>Viridiplantae</taxon>
        <taxon>Streptophyta</taxon>
        <taxon>Embryophyta</taxon>
        <taxon>Tracheophyta</taxon>
        <taxon>Spermatophyta</taxon>
        <taxon>Magnoliopsida</taxon>
        <taxon>eudicotyledons</taxon>
        <taxon>Gunneridae</taxon>
        <taxon>Pentapetalae</taxon>
        <taxon>rosids</taxon>
        <taxon>fabids</taxon>
        <taxon>Rosales</taxon>
        <taxon>Rosaceae</taxon>
        <taxon>Rosoideae</taxon>
        <taxon>Rosoideae incertae sedis</taxon>
        <taxon>Rosa</taxon>
    </lineage>
</organism>